<feature type="domain" description="HPP transmembrane region" evidence="3">
    <location>
        <begin position="60"/>
        <end position="222"/>
    </location>
</feature>
<protein>
    <submittedName>
        <fullName evidence="4">HPP family protein</fullName>
    </submittedName>
</protein>
<organism evidence="4 5">
    <name type="scientific">Capsaspora owczarzaki (strain ATCC 30864)</name>
    <dbReference type="NCBI Taxonomy" id="595528"/>
    <lineage>
        <taxon>Eukaryota</taxon>
        <taxon>Filasterea</taxon>
        <taxon>Capsaspora</taxon>
    </lineage>
</organism>
<dbReference type="RefSeq" id="XP_004363467.1">
    <property type="nucleotide sequence ID" value="XM_004363410.2"/>
</dbReference>
<dbReference type="STRING" id="595528.A0A0D2WPW5"/>
<evidence type="ECO:0000256" key="1">
    <source>
        <dbReference type="SAM" id="MobiDB-lite"/>
    </source>
</evidence>
<dbReference type="OMA" id="MAMEAIG"/>
<name>A0A0D2WPW5_CAPO3</name>
<evidence type="ECO:0000313" key="5">
    <source>
        <dbReference type="Proteomes" id="UP000008743"/>
    </source>
</evidence>
<dbReference type="PhylomeDB" id="A0A0D2WPW5"/>
<dbReference type="PANTHER" id="PTHR33741:SF5">
    <property type="entry name" value="TRANSMEMBRANE PROTEIN DDB_G0269096-RELATED"/>
    <property type="match status" value="1"/>
</dbReference>
<dbReference type="PANTHER" id="PTHR33741">
    <property type="entry name" value="TRANSMEMBRANE PROTEIN DDB_G0269096-RELATED"/>
    <property type="match status" value="1"/>
</dbReference>
<dbReference type="InterPro" id="IPR007065">
    <property type="entry name" value="HPP"/>
</dbReference>
<accession>A0A0D2WPW5</accession>
<dbReference type="InParanoid" id="A0A0D2WPW5"/>
<gene>
    <name evidence="4" type="ORF">CAOG_003739</name>
</gene>
<dbReference type="AlphaFoldDB" id="A0A0D2WPW5"/>
<feature type="region of interest" description="Disordered" evidence="1">
    <location>
        <begin position="1"/>
        <end position="32"/>
    </location>
</feature>
<feature type="transmembrane region" description="Helical" evidence="2">
    <location>
        <begin position="193"/>
        <end position="218"/>
    </location>
</feature>
<feature type="compositionally biased region" description="Low complexity" evidence="1">
    <location>
        <begin position="294"/>
        <end position="306"/>
    </location>
</feature>
<dbReference type="InterPro" id="IPR058581">
    <property type="entry name" value="TM_HPP"/>
</dbReference>
<feature type="transmembrane region" description="Helical" evidence="2">
    <location>
        <begin position="96"/>
        <end position="113"/>
    </location>
</feature>
<reference evidence="5" key="1">
    <citation type="submission" date="2011-02" db="EMBL/GenBank/DDBJ databases">
        <title>The Genome Sequence of Capsaspora owczarzaki ATCC 30864.</title>
        <authorList>
            <person name="Russ C."/>
            <person name="Cuomo C."/>
            <person name="Burger G."/>
            <person name="Gray M.W."/>
            <person name="Holland P.W.H."/>
            <person name="King N."/>
            <person name="Lang F.B.F."/>
            <person name="Roger A.J."/>
            <person name="Ruiz-Trillo I."/>
            <person name="Young S.K."/>
            <person name="Zeng Q."/>
            <person name="Gargeya S."/>
            <person name="Alvarado L."/>
            <person name="Berlin A."/>
            <person name="Chapman S.B."/>
            <person name="Chen Z."/>
            <person name="Freedman E."/>
            <person name="Gellesch M."/>
            <person name="Goldberg J."/>
            <person name="Griggs A."/>
            <person name="Gujja S."/>
            <person name="Heilman E."/>
            <person name="Heiman D."/>
            <person name="Howarth C."/>
            <person name="Mehta T."/>
            <person name="Neiman D."/>
            <person name="Pearson M."/>
            <person name="Roberts A."/>
            <person name="Saif S."/>
            <person name="Shea T."/>
            <person name="Shenoy N."/>
            <person name="Sisk P."/>
            <person name="Stolte C."/>
            <person name="Sykes S."/>
            <person name="White J."/>
            <person name="Yandava C."/>
            <person name="Haas B."/>
            <person name="Nusbaum C."/>
            <person name="Birren B."/>
        </authorList>
    </citation>
    <scope>NUCLEOTIDE SEQUENCE</scope>
    <source>
        <strain evidence="5">ATCC 30864</strain>
    </source>
</reference>
<feature type="region of interest" description="Disordered" evidence="1">
    <location>
        <begin position="294"/>
        <end position="332"/>
    </location>
</feature>
<dbReference type="EMBL" id="KE346364">
    <property type="protein sequence ID" value="KJE92843.1"/>
    <property type="molecule type" value="Genomic_DNA"/>
</dbReference>
<sequence>MANASANVPPPEVSTPTTSPAQSADPNQPSRSFWGRAAAWTKRYVRRLRGQGSHAHPFPRRPTWRTIYATFIGSFTGIAACAALQYNASFIEDNDLAMLIGSFGATAVLVYAVIDSPLSQPRNVFFGHILSAFIGVCMEKIFGQSPSTLWLSCALAVSLSITAMQLTRTVHPPGGATALIAVTGSQTLRDLGFLYIVIPVGAGVTLMLLIALLINNIFRSYPLFWWRPRKTARVVAVPEPAPGVLPMSNTPVDVLVSTPPAPSSTQQLAAPVAVPGASPAAMPSSSNLYARPASLSASSSSSSSDSTETAELGDITAAEGVQVDETRIDTPL</sequence>
<evidence type="ECO:0000313" key="4">
    <source>
        <dbReference type="EMBL" id="KJE92843.1"/>
    </source>
</evidence>
<proteinExistence type="predicted"/>
<feature type="compositionally biased region" description="Polar residues" evidence="1">
    <location>
        <begin position="21"/>
        <end position="31"/>
    </location>
</feature>
<keyword evidence="2" id="KW-1133">Transmembrane helix</keyword>
<keyword evidence="2" id="KW-0472">Membrane</keyword>
<evidence type="ECO:0000259" key="3">
    <source>
        <dbReference type="Pfam" id="PF04982"/>
    </source>
</evidence>
<dbReference type="OrthoDB" id="2016548at2759"/>
<dbReference type="Proteomes" id="UP000008743">
    <property type="component" value="Unassembled WGS sequence"/>
</dbReference>
<dbReference type="eggNOG" id="ENOG502S3SU">
    <property type="taxonomic scope" value="Eukaryota"/>
</dbReference>
<keyword evidence="2" id="KW-0812">Transmembrane</keyword>
<evidence type="ECO:0000256" key="2">
    <source>
        <dbReference type="SAM" id="Phobius"/>
    </source>
</evidence>
<dbReference type="Pfam" id="PF04982">
    <property type="entry name" value="TM_HPP"/>
    <property type="match status" value="1"/>
</dbReference>
<feature type="transmembrane region" description="Helical" evidence="2">
    <location>
        <begin position="66"/>
        <end position="84"/>
    </location>
</feature>
<keyword evidence="5" id="KW-1185">Reference proteome</keyword>